<feature type="compositionally biased region" description="Low complexity" evidence="6">
    <location>
        <begin position="291"/>
        <end position="301"/>
    </location>
</feature>
<organism evidence="10">
    <name type="scientific">Harpegnathos saltator</name>
    <name type="common">Jerdon's jumping ant</name>
    <dbReference type="NCBI Taxonomy" id="610380"/>
    <lineage>
        <taxon>Eukaryota</taxon>
        <taxon>Metazoa</taxon>
        <taxon>Ecdysozoa</taxon>
        <taxon>Arthropoda</taxon>
        <taxon>Hexapoda</taxon>
        <taxon>Insecta</taxon>
        <taxon>Pterygota</taxon>
        <taxon>Neoptera</taxon>
        <taxon>Endopterygota</taxon>
        <taxon>Hymenoptera</taxon>
        <taxon>Apocrita</taxon>
        <taxon>Aculeata</taxon>
        <taxon>Formicoidea</taxon>
        <taxon>Formicidae</taxon>
        <taxon>Ponerinae</taxon>
        <taxon>Ponerini</taxon>
        <taxon>Harpegnathos</taxon>
    </lineage>
</organism>
<dbReference type="KEGG" id="hst:105188881"/>
<reference evidence="9 10" key="1">
    <citation type="journal article" date="2010" name="Science">
        <title>Genomic comparison of the ants Camponotus floridanus and Harpegnathos saltator.</title>
        <authorList>
            <person name="Bonasio R."/>
            <person name="Zhang G."/>
            <person name="Ye C."/>
            <person name="Mutti N.S."/>
            <person name="Fang X."/>
            <person name="Qin N."/>
            <person name="Donahue G."/>
            <person name="Yang P."/>
            <person name="Li Q."/>
            <person name="Li C."/>
            <person name="Zhang P."/>
            <person name="Huang Z."/>
            <person name="Berger S.L."/>
            <person name="Reinberg D."/>
            <person name="Wang J."/>
            <person name="Liebig J."/>
        </authorList>
    </citation>
    <scope>NUCLEOTIDE SEQUENCE [LARGE SCALE GENOMIC DNA]</scope>
    <source>
        <strain evidence="9 10">R22 G/1</strain>
    </source>
</reference>
<feature type="region of interest" description="Disordered" evidence="6">
    <location>
        <begin position="397"/>
        <end position="470"/>
    </location>
</feature>
<evidence type="ECO:0000256" key="2">
    <source>
        <dbReference type="ARBA" id="ARBA00023015"/>
    </source>
</evidence>
<feature type="compositionally biased region" description="Basic and acidic residues" evidence="6">
    <location>
        <begin position="334"/>
        <end position="343"/>
    </location>
</feature>
<dbReference type="EMBL" id="GL451914">
    <property type="protein sequence ID" value="EFN78273.1"/>
    <property type="molecule type" value="Genomic_DNA"/>
</dbReference>
<dbReference type="STRING" id="610380.E2C1B1"/>
<dbReference type="PROSITE" id="PS50888">
    <property type="entry name" value="BHLH"/>
    <property type="match status" value="1"/>
</dbReference>
<dbReference type="SMART" id="SM00511">
    <property type="entry name" value="ORANGE"/>
    <property type="match status" value="1"/>
</dbReference>
<evidence type="ECO:0000256" key="5">
    <source>
        <dbReference type="ARBA" id="ARBA00023242"/>
    </source>
</evidence>
<dbReference type="GO" id="GO:0006355">
    <property type="term" value="P:regulation of DNA-templated transcription"/>
    <property type="evidence" value="ECO:0007669"/>
    <property type="project" value="InterPro"/>
</dbReference>
<dbReference type="InterPro" id="IPR003650">
    <property type="entry name" value="Orange_dom"/>
</dbReference>
<dbReference type="CDD" id="cd18913">
    <property type="entry name" value="bHLH-O_hairy_like"/>
    <property type="match status" value="1"/>
</dbReference>
<dbReference type="GO" id="GO:1990837">
    <property type="term" value="F:sequence-specific double-stranded DNA binding"/>
    <property type="evidence" value="ECO:0007669"/>
    <property type="project" value="UniProtKB-ARBA"/>
</dbReference>
<accession>E2C1B1</accession>
<dbReference type="Pfam" id="PF07527">
    <property type="entry name" value="Hairy_orange"/>
    <property type="match status" value="1"/>
</dbReference>
<feature type="domain" description="BHLH" evidence="7">
    <location>
        <begin position="28"/>
        <end position="85"/>
    </location>
</feature>
<dbReference type="Pfam" id="PF00010">
    <property type="entry name" value="HLH"/>
    <property type="match status" value="1"/>
</dbReference>
<dbReference type="SUPFAM" id="SSF158457">
    <property type="entry name" value="Orange domain-like"/>
    <property type="match status" value="1"/>
</dbReference>
<evidence type="ECO:0000256" key="3">
    <source>
        <dbReference type="ARBA" id="ARBA00023125"/>
    </source>
</evidence>
<comment type="subcellular location">
    <subcellularLocation>
        <location evidence="1">Nucleus</location>
    </subcellularLocation>
</comment>
<dbReference type="Gene3D" id="4.10.280.10">
    <property type="entry name" value="Helix-loop-helix DNA-binding domain"/>
    <property type="match status" value="1"/>
</dbReference>
<sequence>MVDYHSYTMLDEEEFKPRSQSEMTKAELRKSNKPIMEKRRRARINQSLDELKALVLDAMKKDPTRHSKLEKADILEMAVKHIQTVHRQQLSAAIATDPAVLTKFRSGFSECATEVSRYVSQLENVDPLVKQRLVSHLNSCVSNLQQMAPFYSHYVPYMPERLYPEVKVGFQSDFQNGDENNNGSARIQIPNGVQLIPSRLPTGELALLVPQSANISANFPFFPPAADTSARIGQSSAFTAVQRPHSPLPSPSTSTSSYGDESHHSEHYPQSLSPNHHHHQPQRRFKLPEQSPASSSKSFSSPETQKPQISSTSDRKSPITFVESKAADNNVASVKKDPTEEPATRVNSLAATHSLRQPLSVITDKITYNRVPNASALPQLDDLRKRQSDGFLAVSNKKPRYQEATSSTSSSSALSNADVLQNSNEQAAAAEADRESRDRPVTQDSNLNSDKFSMSLAGPSGANGDMWRPW</sequence>
<evidence type="ECO:0000259" key="7">
    <source>
        <dbReference type="PROSITE" id="PS50888"/>
    </source>
</evidence>
<dbReference type="AlphaFoldDB" id="E2C1B1"/>
<keyword evidence="5" id="KW-0539">Nucleus</keyword>
<feature type="region of interest" description="Disordered" evidence="6">
    <location>
        <begin position="239"/>
        <end position="351"/>
    </location>
</feature>
<dbReference type="GO" id="GO:0046983">
    <property type="term" value="F:protein dimerization activity"/>
    <property type="evidence" value="ECO:0007669"/>
    <property type="project" value="InterPro"/>
</dbReference>
<dbReference type="Gene3D" id="6.10.250.980">
    <property type="match status" value="1"/>
</dbReference>
<feature type="compositionally biased region" description="Basic and acidic residues" evidence="6">
    <location>
        <begin position="431"/>
        <end position="441"/>
    </location>
</feature>
<dbReference type="PhylomeDB" id="E2C1B1"/>
<feature type="compositionally biased region" description="Low complexity" evidence="6">
    <location>
        <begin position="404"/>
        <end position="430"/>
    </location>
</feature>
<evidence type="ECO:0000259" key="8">
    <source>
        <dbReference type="PROSITE" id="PS51054"/>
    </source>
</evidence>
<evidence type="ECO:0000313" key="10">
    <source>
        <dbReference type="Proteomes" id="UP000008237"/>
    </source>
</evidence>
<gene>
    <name evidence="9" type="ORF">EAI_00330</name>
</gene>
<dbReference type="OMA" id="NGDMWRP"/>
<protein>
    <submittedName>
        <fullName evidence="9">Protein deadpan</fullName>
    </submittedName>
</protein>
<keyword evidence="10" id="KW-1185">Reference proteome</keyword>
<dbReference type="FunCoup" id="E2C1B1">
    <property type="interactions" value="6"/>
</dbReference>
<dbReference type="GO" id="GO:0005634">
    <property type="term" value="C:nucleus"/>
    <property type="evidence" value="ECO:0007669"/>
    <property type="project" value="UniProtKB-SubCell"/>
</dbReference>
<dbReference type="InterPro" id="IPR011598">
    <property type="entry name" value="bHLH_dom"/>
</dbReference>
<evidence type="ECO:0000256" key="6">
    <source>
        <dbReference type="SAM" id="MobiDB-lite"/>
    </source>
</evidence>
<feature type="compositionally biased region" description="Polar residues" evidence="6">
    <location>
        <begin position="302"/>
        <end position="312"/>
    </location>
</feature>
<evidence type="ECO:0000313" key="9">
    <source>
        <dbReference type="EMBL" id="EFN78273.1"/>
    </source>
</evidence>
<feature type="compositionally biased region" description="Basic residues" evidence="6">
    <location>
        <begin position="275"/>
        <end position="285"/>
    </location>
</feature>
<keyword evidence="4" id="KW-0804">Transcription</keyword>
<name>E2C1B1_HARSA</name>
<dbReference type="Proteomes" id="UP000008237">
    <property type="component" value="Unassembled WGS sequence"/>
</dbReference>
<dbReference type="OrthoDB" id="6085656at2759"/>
<dbReference type="InParanoid" id="E2C1B1"/>
<proteinExistence type="predicted"/>
<dbReference type="InterPro" id="IPR050370">
    <property type="entry name" value="HES_HEY"/>
</dbReference>
<dbReference type="PROSITE" id="PS51054">
    <property type="entry name" value="ORANGE"/>
    <property type="match status" value="1"/>
</dbReference>
<dbReference type="SMART" id="SM00353">
    <property type="entry name" value="HLH"/>
    <property type="match status" value="1"/>
</dbReference>
<evidence type="ECO:0000256" key="1">
    <source>
        <dbReference type="ARBA" id="ARBA00004123"/>
    </source>
</evidence>
<dbReference type="SUPFAM" id="SSF47459">
    <property type="entry name" value="HLH, helix-loop-helix DNA-binding domain"/>
    <property type="match status" value="1"/>
</dbReference>
<keyword evidence="2" id="KW-0805">Transcription regulation</keyword>
<keyword evidence="3" id="KW-0238">DNA-binding</keyword>
<feature type="domain" description="Orange" evidence="8">
    <location>
        <begin position="104"/>
        <end position="137"/>
    </location>
</feature>
<evidence type="ECO:0000256" key="4">
    <source>
        <dbReference type="ARBA" id="ARBA00023163"/>
    </source>
</evidence>
<dbReference type="PANTHER" id="PTHR10985">
    <property type="entry name" value="BASIC HELIX-LOOP-HELIX TRANSCRIPTION FACTOR, HES-RELATED"/>
    <property type="match status" value="1"/>
</dbReference>
<dbReference type="InterPro" id="IPR036638">
    <property type="entry name" value="HLH_DNA-bd_sf"/>
</dbReference>
<feature type="compositionally biased region" description="Polar residues" evidence="6">
    <location>
        <begin position="442"/>
        <end position="452"/>
    </location>
</feature>
<dbReference type="FunFam" id="4.10.280.10:FF:000009">
    <property type="entry name" value="Transcription factor HES-1"/>
    <property type="match status" value="1"/>
</dbReference>